<evidence type="ECO:0000256" key="6">
    <source>
        <dbReference type="ARBA" id="ARBA00022989"/>
    </source>
</evidence>
<feature type="transmembrane region" description="Helical" evidence="9">
    <location>
        <begin position="67"/>
        <end position="88"/>
    </location>
</feature>
<reference evidence="12" key="1">
    <citation type="submission" date="2014-09" db="EMBL/GenBank/DDBJ databases">
        <title>Vibrio variabilis JCM 19239. (C206) whole genome shotgun sequence.</title>
        <authorList>
            <person name="Sawabe T."/>
            <person name="Meirelles P."/>
            <person name="Nakanishi M."/>
            <person name="Sayaka M."/>
            <person name="Hattori M."/>
            <person name="Ohkuma M."/>
        </authorList>
    </citation>
    <scope>NUCLEOTIDE SEQUENCE [LARGE SCALE GENOMIC DNA]</scope>
    <source>
        <strain evidence="12">JCM 19239</strain>
    </source>
</reference>
<feature type="domain" description="ABC-2 type transporter transmembrane" evidence="10">
    <location>
        <begin position="24"/>
        <end position="140"/>
    </location>
</feature>
<keyword evidence="5 9" id="KW-0812">Transmembrane</keyword>
<evidence type="ECO:0000259" key="10">
    <source>
        <dbReference type="Pfam" id="PF01061"/>
    </source>
</evidence>
<evidence type="ECO:0000313" key="11">
    <source>
        <dbReference type="EMBL" id="GAL24238.1"/>
    </source>
</evidence>
<proteinExistence type="inferred from homology"/>
<comment type="subcellular location">
    <subcellularLocation>
        <location evidence="1">Cell membrane</location>
        <topology evidence="1">Multi-pass membrane protein</topology>
    </subcellularLocation>
</comment>
<comment type="caution">
    <text evidence="11">The sequence shown here is derived from an EMBL/GenBank/DDBJ whole genome shotgun (WGS) entry which is preliminary data.</text>
</comment>
<protein>
    <submittedName>
        <fullName evidence="11">Polysialic acid transport protein KpsM</fullName>
    </submittedName>
</protein>
<comment type="similarity">
    <text evidence="2">Belongs to the ABC-2 integral membrane protein family.</text>
</comment>
<evidence type="ECO:0000256" key="3">
    <source>
        <dbReference type="ARBA" id="ARBA00022448"/>
    </source>
</evidence>
<dbReference type="Pfam" id="PF01061">
    <property type="entry name" value="ABC2_membrane"/>
    <property type="match status" value="1"/>
</dbReference>
<evidence type="ECO:0000256" key="9">
    <source>
        <dbReference type="SAM" id="Phobius"/>
    </source>
</evidence>
<keyword evidence="12" id="KW-1185">Reference proteome</keyword>
<keyword evidence="6 9" id="KW-1133">Transmembrane helix</keyword>
<dbReference type="PANTHER" id="PTHR30413">
    <property type="entry name" value="INNER MEMBRANE TRANSPORT PERMEASE"/>
    <property type="match status" value="1"/>
</dbReference>
<evidence type="ECO:0000256" key="5">
    <source>
        <dbReference type="ARBA" id="ARBA00022692"/>
    </source>
</evidence>
<sequence>MGVLEKSSRAIQKNKPLYAFRQVQPISSIIAISGFELLTKFFVVCVIGIICFFLRQDIEIADPLEVIAIVLRVWIIATSVGTLIALAACHVPEVSKLMQIITRPMFFISGIFFSLQDIPQEYWPYLTWNPLLHAVELSRFAAYPAYGDLGVSYLFLDAATIVSLFFALACYHIGWKQAISR</sequence>
<reference evidence="12" key="2">
    <citation type="submission" date="2014-09" db="EMBL/GenBank/DDBJ databases">
        <authorList>
            <consortium name="NBRP consortium"/>
            <person name="Sawabe T."/>
            <person name="Meirelles P."/>
            <person name="Nakanishi M."/>
            <person name="Sayaka M."/>
            <person name="Hattori M."/>
            <person name="Ohkuma M."/>
        </authorList>
    </citation>
    <scope>NUCLEOTIDE SEQUENCE [LARGE SCALE GENOMIC DNA]</scope>
    <source>
        <strain evidence="12">JCM 19239</strain>
    </source>
</reference>
<evidence type="ECO:0000256" key="8">
    <source>
        <dbReference type="ARBA" id="ARBA00023136"/>
    </source>
</evidence>
<feature type="transmembrane region" description="Helical" evidence="9">
    <location>
        <begin position="37"/>
        <end position="55"/>
    </location>
</feature>
<keyword evidence="7" id="KW-0762">Sugar transport</keyword>
<dbReference type="InterPro" id="IPR013525">
    <property type="entry name" value="ABC2_TM"/>
</dbReference>
<evidence type="ECO:0000256" key="2">
    <source>
        <dbReference type="ARBA" id="ARBA00007783"/>
    </source>
</evidence>
<keyword evidence="4" id="KW-1003">Cell membrane</keyword>
<feature type="transmembrane region" description="Helical" evidence="9">
    <location>
        <begin position="153"/>
        <end position="174"/>
    </location>
</feature>
<dbReference type="PANTHER" id="PTHR30413:SF10">
    <property type="entry name" value="CAPSULE POLYSACCHARIDE EXPORT INNER-MEMBRANE PROTEIN CTRC"/>
    <property type="match status" value="1"/>
</dbReference>
<evidence type="ECO:0000256" key="4">
    <source>
        <dbReference type="ARBA" id="ARBA00022475"/>
    </source>
</evidence>
<name>A0ABQ0J617_9VIBR</name>
<dbReference type="EMBL" id="BBMS01000003">
    <property type="protein sequence ID" value="GAL24238.1"/>
    <property type="molecule type" value="Genomic_DNA"/>
</dbReference>
<organism evidence="11 12">
    <name type="scientific">Vibrio variabilis</name>
    <dbReference type="NCBI Taxonomy" id="990271"/>
    <lineage>
        <taxon>Bacteria</taxon>
        <taxon>Pseudomonadati</taxon>
        <taxon>Pseudomonadota</taxon>
        <taxon>Gammaproteobacteria</taxon>
        <taxon>Vibrionales</taxon>
        <taxon>Vibrionaceae</taxon>
        <taxon>Vibrio</taxon>
    </lineage>
</organism>
<keyword evidence="7" id="KW-0625">Polysaccharide transport</keyword>
<evidence type="ECO:0000256" key="1">
    <source>
        <dbReference type="ARBA" id="ARBA00004651"/>
    </source>
</evidence>
<keyword evidence="8 9" id="KW-0472">Membrane</keyword>
<evidence type="ECO:0000313" key="12">
    <source>
        <dbReference type="Proteomes" id="UP000029223"/>
    </source>
</evidence>
<evidence type="ECO:0000256" key="7">
    <source>
        <dbReference type="ARBA" id="ARBA00023047"/>
    </source>
</evidence>
<accession>A0ABQ0J617</accession>
<gene>
    <name evidence="11" type="ORF">JCM19239_3941</name>
</gene>
<dbReference type="Proteomes" id="UP000029223">
    <property type="component" value="Unassembled WGS sequence"/>
</dbReference>
<keyword evidence="3" id="KW-0813">Transport</keyword>